<comment type="caution">
    <text evidence="1">The sequence shown here is derived from an EMBL/GenBank/DDBJ whole genome shotgun (WGS) entry which is preliminary data.</text>
</comment>
<accession>A0A834ISK2</accession>
<evidence type="ECO:0000313" key="2">
    <source>
        <dbReference type="Proteomes" id="UP000625711"/>
    </source>
</evidence>
<dbReference type="AlphaFoldDB" id="A0A834ISK2"/>
<proteinExistence type="predicted"/>
<organism evidence="1 2">
    <name type="scientific">Rhynchophorus ferrugineus</name>
    <name type="common">Red palm weevil</name>
    <name type="synonym">Curculio ferrugineus</name>
    <dbReference type="NCBI Taxonomy" id="354439"/>
    <lineage>
        <taxon>Eukaryota</taxon>
        <taxon>Metazoa</taxon>
        <taxon>Ecdysozoa</taxon>
        <taxon>Arthropoda</taxon>
        <taxon>Hexapoda</taxon>
        <taxon>Insecta</taxon>
        <taxon>Pterygota</taxon>
        <taxon>Neoptera</taxon>
        <taxon>Endopterygota</taxon>
        <taxon>Coleoptera</taxon>
        <taxon>Polyphaga</taxon>
        <taxon>Cucujiformia</taxon>
        <taxon>Curculionidae</taxon>
        <taxon>Dryophthorinae</taxon>
        <taxon>Rhynchophorus</taxon>
    </lineage>
</organism>
<evidence type="ECO:0000313" key="1">
    <source>
        <dbReference type="EMBL" id="KAF7286322.1"/>
    </source>
</evidence>
<dbReference type="Proteomes" id="UP000625711">
    <property type="component" value="Unassembled WGS sequence"/>
</dbReference>
<sequence>MFGSVPSPPYTKTNFLLTGGLNRDAFDGTRPLVPAQPSRSEAVIDFGGAFSKFHIPWHECDRRLTYKTLEFGRLGLGDCEVPRKM</sequence>
<dbReference type="EMBL" id="JAACXV010000029">
    <property type="protein sequence ID" value="KAF7286322.1"/>
    <property type="molecule type" value="Genomic_DNA"/>
</dbReference>
<gene>
    <name evidence="1" type="ORF">GWI33_006051</name>
</gene>
<protein>
    <submittedName>
        <fullName evidence="1">Uncharacterized protein</fullName>
    </submittedName>
</protein>
<reference evidence="1" key="1">
    <citation type="submission" date="2020-08" db="EMBL/GenBank/DDBJ databases">
        <title>Genome sequencing and assembly of the red palm weevil Rhynchophorus ferrugineus.</title>
        <authorList>
            <person name="Dias G.B."/>
            <person name="Bergman C.M."/>
            <person name="Manee M."/>
        </authorList>
    </citation>
    <scope>NUCLEOTIDE SEQUENCE</scope>
    <source>
        <strain evidence="1">AA-2017</strain>
        <tissue evidence="1">Whole larva</tissue>
    </source>
</reference>
<name>A0A834ISK2_RHYFE</name>
<keyword evidence="2" id="KW-1185">Reference proteome</keyword>